<dbReference type="PANTHER" id="PTHR46307:SF1">
    <property type="entry name" value="HISTONE-LYSINE N-METHYLTRANSFERASE EHMT2"/>
    <property type="match status" value="1"/>
</dbReference>
<dbReference type="AlphaFoldDB" id="A0AAD7W2F3"/>
<feature type="compositionally biased region" description="Basic and acidic residues" evidence="2">
    <location>
        <begin position="189"/>
        <end position="202"/>
    </location>
</feature>
<keyword evidence="1" id="KW-0040">ANK repeat</keyword>
<protein>
    <submittedName>
        <fullName evidence="3">Uncharacterized protein</fullName>
    </submittedName>
</protein>
<dbReference type="InterPro" id="IPR002110">
    <property type="entry name" value="Ankyrin_rpt"/>
</dbReference>
<keyword evidence="4" id="KW-1185">Reference proteome</keyword>
<feature type="region of interest" description="Disordered" evidence="2">
    <location>
        <begin position="1"/>
        <end position="231"/>
    </location>
</feature>
<dbReference type="PROSITE" id="PS50297">
    <property type="entry name" value="ANK_REP_REGION"/>
    <property type="match status" value="1"/>
</dbReference>
<feature type="compositionally biased region" description="Polar residues" evidence="2">
    <location>
        <begin position="158"/>
        <end position="168"/>
    </location>
</feature>
<dbReference type="InterPro" id="IPR036770">
    <property type="entry name" value="Ankyrin_rpt-contain_sf"/>
</dbReference>
<organism evidence="3 4">
    <name type="scientific">Aldrovandia affinis</name>
    <dbReference type="NCBI Taxonomy" id="143900"/>
    <lineage>
        <taxon>Eukaryota</taxon>
        <taxon>Metazoa</taxon>
        <taxon>Chordata</taxon>
        <taxon>Craniata</taxon>
        <taxon>Vertebrata</taxon>
        <taxon>Euteleostomi</taxon>
        <taxon>Actinopterygii</taxon>
        <taxon>Neopterygii</taxon>
        <taxon>Teleostei</taxon>
        <taxon>Notacanthiformes</taxon>
        <taxon>Halosauridae</taxon>
        <taxon>Aldrovandia</taxon>
    </lineage>
</organism>
<feature type="compositionally biased region" description="Low complexity" evidence="2">
    <location>
        <begin position="104"/>
        <end position="118"/>
    </location>
</feature>
<dbReference type="PROSITE" id="PS50088">
    <property type="entry name" value="ANK_REPEAT"/>
    <property type="match status" value="1"/>
</dbReference>
<evidence type="ECO:0000313" key="4">
    <source>
        <dbReference type="Proteomes" id="UP001221898"/>
    </source>
</evidence>
<sequence>MATRSYDVENMSTAEPIDEEALKGHGPSEDKDEETESDPRHPKQSDAGDLCGAVATVTKETEPMGGLLSSRKEAGKAGEDGEKPAASSSACGKVMTGHAAKTITASSSSSSSSSSTSAGRAKMSVSAQNPPGRKTMNRPPPTQVRCLESPIVPVQPTEPLTCSTSESDTAAAKRRKVGSELDSTAPPTEKAENSAVAEKETVEESPQAEGAGPGAGPVAQQRCDWTEDWEEDVEDEEFRLFYNNYAVDERGDSDSKSGDGGIGERASEGDGESGNLSDHSSGSYQQKKGSSELPWSQPGRRRRRRERERDVEMETEGAVSETVAVEGLSSEYTEVPLGSLDIVAADSLTLSPQQGDSDGGETERLEELPLCSCRMEAPRVDGLSGRGDRLCMATESINGEGTFLECCPDLRIAHRFHRGCVTDASEAQEVTVPTVSAVTVVTASASTTTPSLPPPLPSSLSLAASAGAPPGGKRAEGPSSARMRGRGEGRRGLEQQQQGSGSAGGGDPVCPSALPPGASRAALQKAILIQDTERRKKLRFHPRQLYPAAKQGEVQRVLLMLMEGIDPGYQSDSQNRRCALHAAAQRGLLEVCYLLVQAGAKVDAKTRP</sequence>
<dbReference type="EMBL" id="JAINUG010000371">
    <property type="protein sequence ID" value="KAJ8373173.1"/>
    <property type="molecule type" value="Genomic_DNA"/>
</dbReference>
<feature type="repeat" description="ANK" evidence="1">
    <location>
        <begin position="575"/>
        <end position="607"/>
    </location>
</feature>
<feature type="region of interest" description="Disordered" evidence="2">
    <location>
        <begin position="445"/>
        <end position="516"/>
    </location>
</feature>
<reference evidence="3" key="1">
    <citation type="journal article" date="2023" name="Science">
        <title>Genome structures resolve the early diversification of teleost fishes.</title>
        <authorList>
            <person name="Parey E."/>
            <person name="Louis A."/>
            <person name="Montfort J."/>
            <person name="Bouchez O."/>
            <person name="Roques C."/>
            <person name="Iampietro C."/>
            <person name="Lluch J."/>
            <person name="Castinel A."/>
            <person name="Donnadieu C."/>
            <person name="Desvignes T."/>
            <person name="Floi Bucao C."/>
            <person name="Jouanno E."/>
            <person name="Wen M."/>
            <person name="Mejri S."/>
            <person name="Dirks R."/>
            <person name="Jansen H."/>
            <person name="Henkel C."/>
            <person name="Chen W.J."/>
            <person name="Zahm M."/>
            <person name="Cabau C."/>
            <person name="Klopp C."/>
            <person name="Thompson A.W."/>
            <person name="Robinson-Rechavi M."/>
            <person name="Braasch I."/>
            <person name="Lecointre G."/>
            <person name="Bobe J."/>
            <person name="Postlethwait J.H."/>
            <person name="Berthelot C."/>
            <person name="Roest Crollius H."/>
            <person name="Guiguen Y."/>
        </authorList>
    </citation>
    <scope>NUCLEOTIDE SEQUENCE</scope>
    <source>
        <strain evidence="3">NC1722</strain>
    </source>
</reference>
<feature type="compositionally biased region" description="Low complexity" evidence="2">
    <location>
        <begin position="458"/>
        <end position="472"/>
    </location>
</feature>
<dbReference type="Gene3D" id="1.25.40.20">
    <property type="entry name" value="Ankyrin repeat-containing domain"/>
    <property type="match status" value="1"/>
</dbReference>
<dbReference type="Pfam" id="PF00023">
    <property type="entry name" value="Ank"/>
    <property type="match status" value="1"/>
</dbReference>
<feature type="compositionally biased region" description="Basic and acidic residues" evidence="2">
    <location>
        <begin position="37"/>
        <end position="46"/>
    </location>
</feature>
<evidence type="ECO:0000256" key="1">
    <source>
        <dbReference type="PROSITE-ProRule" id="PRU00023"/>
    </source>
</evidence>
<gene>
    <name evidence="3" type="ORF">AAFF_G00270790</name>
</gene>
<feature type="compositionally biased region" description="Low complexity" evidence="2">
    <location>
        <begin position="204"/>
        <end position="221"/>
    </location>
</feature>
<dbReference type="Proteomes" id="UP001221898">
    <property type="component" value="Unassembled WGS sequence"/>
</dbReference>
<accession>A0AAD7W2F3</accession>
<feature type="compositionally biased region" description="Basic and acidic residues" evidence="2">
    <location>
        <begin position="247"/>
        <end position="257"/>
    </location>
</feature>
<comment type="caution">
    <text evidence="3">The sequence shown here is derived from an EMBL/GenBank/DDBJ whole genome shotgun (WGS) entry which is preliminary data.</text>
</comment>
<proteinExistence type="predicted"/>
<feature type="compositionally biased region" description="Basic and acidic residues" evidence="2">
    <location>
        <begin position="70"/>
        <end position="83"/>
    </location>
</feature>
<feature type="compositionally biased region" description="Basic and acidic residues" evidence="2">
    <location>
        <begin position="20"/>
        <end position="29"/>
    </location>
</feature>
<dbReference type="PANTHER" id="PTHR46307">
    <property type="entry name" value="G9A, ISOFORM B"/>
    <property type="match status" value="1"/>
</dbReference>
<dbReference type="GO" id="GO:0002039">
    <property type="term" value="F:p53 binding"/>
    <property type="evidence" value="ECO:0007669"/>
    <property type="project" value="InterPro"/>
</dbReference>
<feature type="region of interest" description="Disordered" evidence="2">
    <location>
        <begin position="244"/>
        <end position="321"/>
    </location>
</feature>
<dbReference type="InterPro" id="IPR043550">
    <property type="entry name" value="EHMT1/EHMT2"/>
</dbReference>
<dbReference type="SUPFAM" id="SSF48403">
    <property type="entry name" value="Ankyrin repeat"/>
    <property type="match status" value="1"/>
</dbReference>
<name>A0AAD7W2F3_9TELE</name>
<dbReference type="GO" id="GO:0016279">
    <property type="term" value="F:protein-lysine N-methyltransferase activity"/>
    <property type="evidence" value="ECO:0007669"/>
    <property type="project" value="InterPro"/>
</dbReference>
<evidence type="ECO:0000313" key="3">
    <source>
        <dbReference type="EMBL" id="KAJ8373173.1"/>
    </source>
</evidence>
<evidence type="ECO:0000256" key="2">
    <source>
        <dbReference type="SAM" id="MobiDB-lite"/>
    </source>
</evidence>
<dbReference type="GO" id="GO:0042054">
    <property type="term" value="F:histone methyltransferase activity"/>
    <property type="evidence" value="ECO:0007669"/>
    <property type="project" value="InterPro"/>
</dbReference>